<dbReference type="Proteomes" id="UP000185678">
    <property type="component" value="Unassembled WGS sequence"/>
</dbReference>
<dbReference type="NCBIfam" id="TIGR00229">
    <property type="entry name" value="sensory_box"/>
    <property type="match status" value="1"/>
</dbReference>
<accession>A0A1N7PLE2</accession>
<sequence length="184" mass="21129">MADSLVLTGSEKTFSPDQIIVSKTDTKGRITYANQLFLSIAEYTEKDVLGQPHSMIRHPAMPRCIFELLWRTIAAGDEIFAYVVNRTKQQNHYWVMAHVTAQRDENGQITGYHSSRRCPSRAALEIIKPLYARLLAAEQQHSNDKQGLQAGRAMLEDILHQSGKRYDQFVFDLIRLPLEQHLYQ</sequence>
<dbReference type="CDD" id="cd00130">
    <property type="entry name" value="PAS"/>
    <property type="match status" value="1"/>
</dbReference>
<dbReference type="Pfam" id="PF08447">
    <property type="entry name" value="PAS_3"/>
    <property type="match status" value="1"/>
</dbReference>
<dbReference type="InterPro" id="IPR013655">
    <property type="entry name" value="PAS_fold_3"/>
</dbReference>
<protein>
    <submittedName>
        <fullName evidence="2">PAS domain S-box-containing protein</fullName>
    </submittedName>
</protein>
<keyword evidence="3" id="KW-1185">Reference proteome</keyword>
<evidence type="ECO:0000313" key="3">
    <source>
        <dbReference type="Proteomes" id="UP000185678"/>
    </source>
</evidence>
<dbReference type="InterPro" id="IPR035965">
    <property type="entry name" value="PAS-like_dom_sf"/>
</dbReference>
<evidence type="ECO:0000313" key="2">
    <source>
        <dbReference type="EMBL" id="SIT11408.1"/>
    </source>
</evidence>
<reference evidence="2 3" key="1">
    <citation type="submission" date="2017-01" db="EMBL/GenBank/DDBJ databases">
        <authorList>
            <person name="Mah S.A."/>
            <person name="Swanson W.J."/>
            <person name="Moy G.W."/>
            <person name="Vacquier V.D."/>
        </authorList>
    </citation>
    <scope>NUCLEOTIDE SEQUENCE [LARGE SCALE GENOMIC DNA]</scope>
    <source>
        <strain evidence="2 3">DSM 11589</strain>
    </source>
</reference>
<dbReference type="AlphaFoldDB" id="A0A1N7PLE2"/>
<dbReference type="InterPro" id="IPR000014">
    <property type="entry name" value="PAS"/>
</dbReference>
<dbReference type="RefSeq" id="WP_175617115.1">
    <property type="nucleotide sequence ID" value="NZ_FTOA01000007.1"/>
</dbReference>
<feature type="domain" description="PAS fold-3" evidence="1">
    <location>
        <begin position="31"/>
        <end position="113"/>
    </location>
</feature>
<dbReference type="SUPFAM" id="SSF55785">
    <property type="entry name" value="PYP-like sensor domain (PAS domain)"/>
    <property type="match status" value="1"/>
</dbReference>
<dbReference type="STRING" id="80876.SAMN05421779_10761"/>
<dbReference type="EMBL" id="FTOA01000007">
    <property type="protein sequence ID" value="SIT11408.1"/>
    <property type="molecule type" value="Genomic_DNA"/>
</dbReference>
<dbReference type="Gene3D" id="3.30.450.20">
    <property type="entry name" value="PAS domain"/>
    <property type="match status" value="1"/>
</dbReference>
<proteinExistence type="predicted"/>
<name>A0A1N7PLE2_9PROT</name>
<gene>
    <name evidence="2" type="ORF">SAMN05421779_10761</name>
</gene>
<evidence type="ECO:0000259" key="1">
    <source>
        <dbReference type="Pfam" id="PF08447"/>
    </source>
</evidence>
<organism evidence="2 3">
    <name type="scientific">Insolitispirillum peregrinum</name>
    <dbReference type="NCBI Taxonomy" id="80876"/>
    <lineage>
        <taxon>Bacteria</taxon>
        <taxon>Pseudomonadati</taxon>
        <taxon>Pseudomonadota</taxon>
        <taxon>Alphaproteobacteria</taxon>
        <taxon>Rhodospirillales</taxon>
        <taxon>Novispirillaceae</taxon>
        <taxon>Insolitispirillum</taxon>
    </lineage>
</organism>